<reference evidence="1" key="1">
    <citation type="journal article" date="2009" name="Anaerobe">
        <title>The intD mobile genetic element from Dichelobacter nodosus, the causative agent of ovine footrot, is associated with the benign phenotype.</title>
        <authorList>
            <person name="Tanjung L.R."/>
            <person name="Whittle G."/>
            <person name="Shaw B.E."/>
            <person name="Bloomfield G.A."/>
            <person name="Katz M.E."/>
            <person name="Cheetham B.F."/>
        </authorList>
    </citation>
    <scope>NUCLEOTIDE SEQUENCE</scope>
    <source>
        <strain evidence="1">C305-1</strain>
    </source>
</reference>
<dbReference type="AlphaFoldDB" id="Q5I730"/>
<protein>
    <submittedName>
        <fullName evidence="1">Orf246</fullName>
    </submittedName>
</protein>
<accession>Q5I730</accession>
<dbReference type="EMBL" id="AY847513">
    <property type="protein sequence ID" value="AAW31833.1"/>
    <property type="molecule type" value="Genomic_DNA"/>
</dbReference>
<sequence length="246" mass="29281">MTHDYQTLISKLHQQRDALSAEEYQFVVETLRFKVFDRDYLSLKIDNLEAFSPDEQFILNYIPEIDDCYALTVPITEELIALGANFPERLSSEQWHCLSTYLDAKVIDKQALTQEEKIVADHLYRMSTDEGLDIEYNDTTLRDDILDPDVSSLEYRYDIYDFSQLIQRLESANYDRRFYRIYEDIPELERPLNIREIRVIKHAWGFDPSNEEERLNVLRPYSAAQDVLDPDGSHERYVAKMQRFRR</sequence>
<evidence type="ECO:0000313" key="1">
    <source>
        <dbReference type="EMBL" id="AAW31833.1"/>
    </source>
</evidence>
<proteinExistence type="predicted"/>
<gene>
    <name evidence="1" type="primary">orf246</name>
</gene>
<name>Q5I730_DICNO</name>
<organism evidence="1">
    <name type="scientific">Dichelobacter nodosus</name>
    <name type="common">Bacteroides nodosus</name>
    <dbReference type="NCBI Taxonomy" id="870"/>
    <lineage>
        <taxon>Bacteria</taxon>
        <taxon>Pseudomonadati</taxon>
        <taxon>Pseudomonadota</taxon>
        <taxon>Gammaproteobacteria</taxon>
        <taxon>Cardiobacteriales</taxon>
        <taxon>Cardiobacteriaceae</taxon>
        <taxon>Dichelobacter</taxon>
    </lineage>
</organism>